<proteinExistence type="predicted"/>
<protein>
    <recommendedName>
        <fullName evidence="4">Secreted protein</fullName>
    </recommendedName>
</protein>
<evidence type="ECO:0008006" key="4">
    <source>
        <dbReference type="Google" id="ProtNLM"/>
    </source>
</evidence>
<gene>
    <name evidence="2" type="ORF">OH818_24505</name>
</gene>
<sequence>MQFIARLIFVALLAAFAASSVAHAAGSAKMAADMVAIDVASMDMADCEACDGPEFGGMGPTCDFLCSSGSFAAVLGPQGDRFVQPTHGLLNPVVSGGHRGLTCPPTEHPPRTHLI</sequence>
<feature type="signal peptide" evidence="1">
    <location>
        <begin position="1"/>
        <end position="24"/>
    </location>
</feature>
<dbReference type="Proteomes" id="UP001164020">
    <property type="component" value="Chromosome"/>
</dbReference>
<evidence type="ECO:0000256" key="1">
    <source>
        <dbReference type="SAM" id="SignalP"/>
    </source>
</evidence>
<evidence type="ECO:0000313" key="3">
    <source>
        <dbReference type="Proteomes" id="UP001164020"/>
    </source>
</evidence>
<reference evidence="2" key="1">
    <citation type="submission" date="2022-12" db="EMBL/GenBank/DDBJ databases">
        <title>Jiella pelagia sp. nov., isolated from phosphonate enriched culture of Northwest Pacific surface seawater.</title>
        <authorList>
            <person name="Shin D.Y."/>
            <person name="Hwang C.Y."/>
        </authorList>
    </citation>
    <scope>NUCLEOTIDE SEQUENCE</scope>
    <source>
        <strain evidence="2">HL-NP1</strain>
    </source>
</reference>
<organism evidence="2 3">
    <name type="scientific">Jiella pelagia</name>
    <dbReference type="NCBI Taxonomy" id="2986949"/>
    <lineage>
        <taxon>Bacteria</taxon>
        <taxon>Pseudomonadati</taxon>
        <taxon>Pseudomonadota</taxon>
        <taxon>Alphaproteobacteria</taxon>
        <taxon>Hyphomicrobiales</taxon>
        <taxon>Aurantimonadaceae</taxon>
        <taxon>Jiella</taxon>
    </lineage>
</organism>
<evidence type="ECO:0000313" key="2">
    <source>
        <dbReference type="EMBL" id="WAP68439.1"/>
    </source>
</evidence>
<accession>A0ABY7BY47</accession>
<dbReference type="EMBL" id="CP114029">
    <property type="protein sequence ID" value="WAP68439.1"/>
    <property type="molecule type" value="Genomic_DNA"/>
</dbReference>
<name>A0ABY7BY47_9HYPH</name>
<keyword evidence="3" id="KW-1185">Reference proteome</keyword>
<feature type="chain" id="PRO_5045426195" description="Secreted protein" evidence="1">
    <location>
        <begin position="25"/>
        <end position="115"/>
    </location>
</feature>
<keyword evidence="1" id="KW-0732">Signal</keyword>
<dbReference type="RefSeq" id="WP_188078054.1">
    <property type="nucleotide sequence ID" value="NZ_CP114029.1"/>
</dbReference>